<dbReference type="InterPro" id="IPR036615">
    <property type="entry name" value="Mur_ligase_C_dom_sf"/>
</dbReference>
<evidence type="ECO:0000256" key="5">
    <source>
        <dbReference type="ARBA" id="ARBA00022840"/>
    </source>
</evidence>
<organism evidence="7 8">
    <name type="scientific">Halobacteriovorax vibrionivorans</name>
    <dbReference type="NCBI Taxonomy" id="2152716"/>
    <lineage>
        <taxon>Bacteria</taxon>
        <taxon>Pseudomonadati</taxon>
        <taxon>Bdellovibrionota</taxon>
        <taxon>Bacteriovoracia</taxon>
        <taxon>Bacteriovoracales</taxon>
        <taxon>Halobacteriovoraceae</taxon>
        <taxon>Halobacteriovorax</taxon>
    </lineage>
</organism>
<dbReference type="NCBIfam" id="TIGR01499">
    <property type="entry name" value="folC"/>
    <property type="match status" value="1"/>
</dbReference>
<evidence type="ECO:0000313" key="7">
    <source>
        <dbReference type="EMBL" id="RZF20455.1"/>
    </source>
</evidence>
<dbReference type="PANTHER" id="PTHR11136">
    <property type="entry name" value="FOLYLPOLYGLUTAMATE SYNTHASE-RELATED"/>
    <property type="match status" value="1"/>
</dbReference>
<sequence length="428" mass="49143">MFTVKSPIDKRHLSSKQEEVFLTRLINLCGKENFRPKLDHIRSYLSLDRKAIEEKSKVIIIGGTNGKGETSHCLNALLNSEGLKSCLWTSPHVNSITERFRYCSSNISIEELIELLDKYEEDIIRLQLSFYEALFVLFIKYAVSLDIEYLILEVGLGGRFDATNIFTKPVAAITSIGLDHTQILGSTLKEILFEKYGITRISGRLFENIEQKFLKDILCNWCDRDSINCTSVSNESETDFQLRNRQMAMALFSHITGITNINDDFKWPITPGRGDHIDFGEFEFTFFGAHNLLGHQKLLQSLNDTNKVQYDVLISFSSGRQDQIKSILKLYKTYPCIVKSVNILEFQHERALSSAQIKKELQSETKVYEMHNFLDTILGINEEIESNKYSASSTADMPQNIQLQTRNILVVGSYYFIADMQKYLNIRK</sequence>
<protein>
    <recommendedName>
        <fullName evidence="9">Folylpolyglutamate synthetase</fullName>
    </recommendedName>
</protein>
<accession>A0ABY0IBW2</accession>
<keyword evidence="5" id="KW-0067">ATP-binding</keyword>
<keyword evidence="6" id="KW-0460">Magnesium</keyword>
<dbReference type="Gene3D" id="3.90.190.20">
    <property type="entry name" value="Mur ligase, C-terminal domain"/>
    <property type="match status" value="1"/>
</dbReference>
<dbReference type="EMBL" id="QDKL01000004">
    <property type="protein sequence ID" value="RZF20455.1"/>
    <property type="molecule type" value="Genomic_DNA"/>
</dbReference>
<keyword evidence="8" id="KW-1185">Reference proteome</keyword>
<name>A0ABY0IBW2_9BACT</name>
<evidence type="ECO:0000313" key="8">
    <source>
        <dbReference type="Proteomes" id="UP000443582"/>
    </source>
</evidence>
<evidence type="ECO:0000256" key="2">
    <source>
        <dbReference type="ARBA" id="ARBA00022598"/>
    </source>
</evidence>
<dbReference type="SUPFAM" id="SSF53244">
    <property type="entry name" value="MurD-like peptide ligases, peptide-binding domain"/>
    <property type="match status" value="1"/>
</dbReference>
<keyword evidence="4" id="KW-0547">Nucleotide-binding</keyword>
<keyword evidence="3" id="KW-0479">Metal-binding</keyword>
<proteinExistence type="inferred from homology"/>
<keyword evidence="2" id="KW-0436">Ligase</keyword>
<evidence type="ECO:0000256" key="3">
    <source>
        <dbReference type="ARBA" id="ARBA00022723"/>
    </source>
</evidence>
<dbReference type="PANTHER" id="PTHR11136:SF0">
    <property type="entry name" value="DIHYDROFOLATE SYNTHETASE-RELATED"/>
    <property type="match status" value="1"/>
</dbReference>
<dbReference type="InterPro" id="IPR001645">
    <property type="entry name" value="Folylpolyglutamate_synth"/>
</dbReference>
<reference evidence="8" key="1">
    <citation type="journal article" date="2019" name="Int. J. Syst. Evol. Microbiol.">
        <title>Halobacteriovorax valvorus sp. nov., a novel prokaryotic predator isolated from coastal seawater of China.</title>
        <authorList>
            <person name="Chen M.-X."/>
        </authorList>
    </citation>
    <scope>NUCLEOTIDE SEQUENCE [LARGE SCALE GENOMIC DNA]</scope>
    <source>
        <strain evidence="8">BL9</strain>
    </source>
</reference>
<dbReference type="SUPFAM" id="SSF53623">
    <property type="entry name" value="MurD-like peptide ligases, catalytic domain"/>
    <property type="match status" value="1"/>
</dbReference>
<dbReference type="Gene3D" id="3.40.1190.10">
    <property type="entry name" value="Mur-like, catalytic domain"/>
    <property type="match status" value="1"/>
</dbReference>
<dbReference type="InterPro" id="IPR036565">
    <property type="entry name" value="Mur-like_cat_sf"/>
</dbReference>
<gene>
    <name evidence="7" type="ORF">DAY19_14945</name>
</gene>
<dbReference type="Proteomes" id="UP000443582">
    <property type="component" value="Unassembled WGS sequence"/>
</dbReference>
<comment type="similarity">
    <text evidence="1">Belongs to the folylpolyglutamate synthase family.</text>
</comment>
<comment type="caution">
    <text evidence="7">The sequence shown here is derived from an EMBL/GenBank/DDBJ whole genome shotgun (WGS) entry which is preliminary data.</text>
</comment>
<evidence type="ECO:0000256" key="1">
    <source>
        <dbReference type="ARBA" id="ARBA00008276"/>
    </source>
</evidence>
<evidence type="ECO:0008006" key="9">
    <source>
        <dbReference type="Google" id="ProtNLM"/>
    </source>
</evidence>
<evidence type="ECO:0000256" key="4">
    <source>
        <dbReference type="ARBA" id="ARBA00022741"/>
    </source>
</evidence>
<evidence type="ECO:0000256" key="6">
    <source>
        <dbReference type="ARBA" id="ARBA00022842"/>
    </source>
</evidence>